<evidence type="ECO:0000256" key="1">
    <source>
        <dbReference type="SAM" id="MobiDB-lite"/>
    </source>
</evidence>
<gene>
    <name evidence="3" type="ORF">SUNI508_07824</name>
</gene>
<keyword evidence="4" id="KW-1185">Reference proteome</keyword>
<evidence type="ECO:0000313" key="4">
    <source>
        <dbReference type="Proteomes" id="UP001408356"/>
    </source>
</evidence>
<sequence length="423" mass="48982">MSGAIEDVLSPLLCVIPVEVRLIIFEFAVKIDKAVVPRQITEHSNKFTWGERKQVPVHDHPGNRDYVWECQENERLAVASLNLTCRQFYEELRDYPVFYRVNQFHFEMEDLVPYLAAITPQRRNVIQNIALTGACGSTPWENEVPKSRRSIALRKHAFALLSQCQGLRNVHVILESLYGIPCTGKTARTSRKEFSPSAVQQAVEFAGLDIGGTDRAYGYCPVHPSTHTRFEMLKQKRQDNTMDYKLGTLKKELLPRYDPEGRLLWRVREILSIRRGSRGPKCQVKWWNTGNKATVEWEDAGSLMSQEGLELFRKFYDDSAEKYTNFARSTTSKRDLEAELARFFAIPAPADIQALQIDLFKKRALQSRWRRLQRDYERAVYLLRAYHVIATERERKDNLTKRAALDSPPDTQSRKRTKVRGSK</sequence>
<comment type="caution">
    <text evidence="3">The sequence shown here is derived from an EMBL/GenBank/DDBJ whole genome shotgun (WGS) entry which is preliminary data.</text>
</comment>
<dbReference type="PANTHER" id="PTHR38790">
    <property type="entry name" value="2EXR DOMAIN-CONTAINING PROTEIN-RELATED"/>
    <property type="match status" value="1"/>
</dbReference>
<feature type="compositionally biased region" description="Basic residues" evidence="1">
    <location>
        <begin position="414"/>
        <end position="423"/>
    </location>
</feature>
<feature type="domain" description="DUF7730" evidence="2">
    <location>
        <begin position="10"/>
        <end position="174"/>
    </location>
</feature>
<dbReference type="InterPro" id="IPR056632">
    <property type="entry name" value="DUF7730"/>
</dbReference>
<dbReference type="EMBL" id="JARVKF010000353">
    <property type="protein sequence ID" value="KAK9418804.1"/>
    <property type="molecule type" value="Genomic_DNA"/>
</dbReference>
<feature type="region of interest" description="Disordered" evidence="1">
    <location>
        <begin position="397"/>
        <end position="423"/>
    </location>
</feature>
<evidence type="ECO:0000313" key="3">
    <source>
        <dbReference type="EMBL" id="KAK9418804.1"/>
    </source>
</evidence>
<reference evidence="3 4" key="1">
    <citation type="journal article" date="2024" name="J. Plant Pathol.">
        <title>Sequence and assembly of the genome of Seiridium unicorne, isolate CBS 538.82, causal agent of cypress canker disease.</title>
        <authorList>
            <person name="Scali E."/>
            <person name="Rocca G.D."/>
            <person name="Danti R."/>
            <person name="Garbelotto M."/>
            <person name="Barberini S."/>
            <person name="Baroncelli R."/>
            <person name="Emiliani G."/>
        </authorList>
    </citation>
    <scope>NUCLEOTIDE SEQUENCE [LARGE SCALE GENOMIC DNA]</scope>
    <source>
        <strain evidence="3 4">BM-138-508</strain>
    </source>
</reference>
<evidence type="ECO:0000259" key="2">
    <source>
        <dbReference type="Pfam" id="PF24864"/>
    </source>
</evidence>
<proteinExistence type="predicted"/>
<dbReference type="Pfam" id="PF24864">
    <property type="entry name" value="DUF7730"/>
    <property type="match status" value="1"/>
</dbReference>
<protein>
    <recommendedName>
        <fullName evidence="2">DUF7730 domain-containing protein</fullName>
    </recommendedName>
</protein>
<organism evidence="3 4">
    <name type="scientific">Seiridium unicorne</name>
    <dbReference type="NCBI Taxonomy" id="138068"/>
    <lineage>
        <taxon>Eukaryota</taxon>
        <taxon>Fungi</taxon>
        <taxon>Dikarya</taxon>
        <taxon>Ascomycota</taxon>
        <taxon>Pezizomycotina</taxon>
        <taxon>Sordariomycetes</taxon>
        <taxon>Xylariomycetidae</taxon>
        <taxon>Amphisphaeriales</taxon>
        <taxon>Sporocadaceae</taxon>
        <taxon>Seiridium</taxon>
    </lineage>
</organism>
<accession>A0ABR2UVU8</accession>
<dbReference type="Proteomes" id="UP001408356">
    <property type="component" value="Unassembled WGS sequence"/>
</dbReference>
<name>A0ABR2UVU8_9PEZI</name>